<dbReference type="CDD" id="cd06225">
    <property type="entry name" value="HAMP"/>
    <property type="match status" value="1"/>
</dbReference>
<dbReference type="InterPro" id="IPR003660">
    <property type="entry name" value="HAMP_dom"/>
</dbReference>
<keyword evidence="9" id="KW-0418">Kinase</keyword>
<dbReference type="EMBL" id="NIBG01000037">
    <property type="protein sequence ID" value="PAB56218.1"/>
    <property type="molecule type" value="Genomic_DNA"/>
</dbReference>
<evidence type="ECO:0000313" key="17">
    <source>
        <dbReference type="EMBL" id="PAB56218.1"/>
    </source>
</evidence>
<evidence type="ECO:0000256" key="11">
    <source>
        <dbReference type="ARBA" id="ARBA00022989"/>
    </source>
</evidence>
<dbReference type="SUPFAM" id="SSF47384">
    <property type="entry name" value="Homodimeric domain of signal transducing histidine kinase"/>
    <property type="match status" value="1"/>
</dbReference>
<evidence type="ECO:0000256" key="9">
    <source>
        <dbReference type="ARBA" id="ARBA00022777"/>
    </source>
</evidence>
<dbReference type="Pfam" id="PF00512">
    <property type="entry name" value="HisKA"/>
    <property type="match status" value="1"/>
</dbReference>
<keyword evidence="18" id="KW-1185">Reference proteome</keyword>
<keyword evidence="13 15" id="KW-0472">Membrane</keyword>
<evidence type="ECO:0000256" key="4">
    <source>
        <dbReference type="ARBA" id="ARBA00022475"/>
    </source>
</evidence>
<proteinExistence type="predicted"/>
<organism evidence="17 18">
    <name type="scientific">Anaeromicrobium sediminis</name>
    <dbReference type="NCBI Taxonomy" id="1478221"/>
    <lineage>
        <taxon>Bacteria</taxon>
        <taxon>Bacillati</taxon>
        <taxon>Bacillota</taxon>
        <taxon>Clostridia</taxon>
        <taxon>Peptostreptococcales</taxon>
        <taxon>Thermotaleaceae</taxon>
        <taxon>Anaeromicrobium</taxon>
    </lineage>
</organism>
<dbReference type="GO" id="GO:0000155">
    <property type="term" value="F:phosphorelay sensor kinase activity"/>
    <property type="evidence" value="ECO:0007669"/>
    <property type="project" value="InterPro"/>
</dbReference>
<evidence type="ECO:0000256" key="12">
    <source>
        <dbReference type="ARBA" id="ARBA00023012"/>
    </source>
</evidence>
<keyword evidence="11 15" id="KW-1133">Transmembrane helix</keyword>
<keyword evidence="12" id="KW-0902">Two-component regulatory system</keyword>
<evidence type="ECO:0000256" key="1">
    <source>
        <dbReference type="ARBA" id="ARBA00000085"/>
    </source>
</evidence>
<feature type="non-terminal residue" evidence="17">
    <location>
        <position position="341"/>
    </location>
</feature>
<protein>
    <recommendedName>
        <fullName evidence="3">histidine kinase</fullName>
        <ecNumber evidence="3">2.7.13.3</ecNumber>
    </recommendedName>
</protein>
<gene>
    <name evidence="17" type="ORF">CCE28_21180</name>
</gene>
<feature type="coiled-coil region" evidence="14">
    <location>
        <begin position="234"/>
        <end position="261"/>
    </location>
</feature>
<dbReference type="InterPro" id="IPR050398">
    <property type="entry name" value="HssS/ArlS-like"/>
</dbReference>
<evidence type="ECO:0000259" key="16">
    <source>
        <dbReference type="PROSITE" id="PS50885"/>
    </source>
</evidence>
<evidence type="ECO:0000256" key="2">
    <source>
        <dbReference type="ARBA" id="ARBA00004651"/>
    </source>
</evidence>
<comment type="caution">
    <text evidence="17">The sequence shown here is derived from an EMBL/GenBank/DDBJ whole genome shotgun (WGS) entry which is preliminary data.</text>
</comment>
<evidence type="ECO:0000256" key="13">
    <source>
        <dbReference type="ARBA" id="ARBA00023136"/>
    </source>
</evidence>
<dbReference type="CDD" id="cd00082">
    <property type="entry name" value="HisKA"/>
    <property type="match status" value="1"/>
</dbReference>
<reference evidence="17 18" key="1">
    <citation type="submission" date="2017-06" db="EMBL/GenBank/DDBJ databases">
        <title>Draft genome sequence of anaerobic fermentative bacterium Anaeromicrobium sediminis DY2726D isolated from West Pacific Ocean sediments.</title>
        <authorList>
            <person name="Zeng X."/>
        </authorList>
    </citation>
    <scope>NUCLEOTIDE SEQUENCE [LARGE SCALE GENOMIC DNA]</scope>
    <source>
        <strain evidence="17 18">DY2726D</strain>
    </source>
</reference>
<keyword evidence="7 15" id="KW-0812">Transmembrane</keyword>
<evidence type="ECO:0000256" key="6">
    <source>
        <dbReference type="ARBA" id="ARBA00022679"/>
    </source>
</evidence>
<comment type="catalytic activity">
    <reaction evidence="1">
        <text>ATP + protein L-histidine = ADP + protein N-phospho-L-histidine.</text>
        <dbReference type="EC" id="2.7.13.3"/>
    </reaction>
</comment>
<evidence type="ECO:0000313" key="18">
    <source>
        <dbReference type="Proteomes" id="UP000216024"/>
    </source>
</evidence>
<dbReference type="SMART" id="SM00388">
    <property type="entry name" value="HisKA"/>
    <property type="match status" value="1"/>
</dbReference>
<keyword evidence="4" id="KW-1003">Cell membrane</keyword>
<dbReference type="PANTHER" id="PTHR45528">
    <property type="entry name" value="SENSOR HISTIDINE KINASE CPXA"/>
    <property type="match status" value="1"/>
</dbReference>
<dbReference type="FunFam" id="1.10.287.130:FF:000001">
    <property type="entry name" value="Two-component sensor histidine kinase"/>
    <property type="match status" value="1"/>
</dbReference>
<comment type="subcellular location">
    <subcellularLocation>
        <location evidence="2">Cell membrane</location>
        <topology evidence="2">Multi-pass membrane protein</topology>
    </subcellularLocation>
</comment>
<keyword evidence="5" id="KW-0597">Phosphoprotein</keyword>
<feature type="domain" description="HAMP" evidence="16">
    <location>
        <begin position="190"/>
        <end position="242"/>
    </location>
</feature>
<feature type="transmembrane region" description="Helical" evidence="15">
    <location>
        <begin position="9"/>
        <end position="29"/>
    </location>
</feature>
<dbReference type="GO" id="GO:0005886">
    <property type="term" value="C:plasma membrane"/>
    <property type="evidence" value="ECO:0007669"/>
    <property type="project" value="UniProtKB-SubCell"/>
</dbReference>
<accession>A0A267MBB7</accession>
<evidence type="ECO:0000256" key="3">
    <source>
        <dbReference type="ARBA" id="ARBA00012438"/>
    </source>
</evidence>
<dbReference type="InterPro" id="IPR003661">
    <property type="entry name" value="HisK_dim/P_dom"/>
</dbReference>
<dbReference type="Gene3D" id="1.10.287.130">
    <property type="match status" value="1"/>
</dbReference>
<keyword evidence="10" id="KW-0067">ATP-binding</keyword>
<feature type="transmembrane region" description="Helical" evidence="15">
    <location>
        <begin position="169"/>
        <end position="188"/>
    </location>
</feature>
<dbReference type="RefSeq" id="WP_095136162.1">
    <property type="nucleotide sequence ID" value="NZ_NIBG01000037.1"/>
</dbReference>
<dbReference type="Pfam" id="PF00672">
    <property type="entry name" value="HAMP"/>
    <property type="match status" value="1"/>
</dbReference>
<evidence type="ECO:0000256" key="14">
    <source>
        <dbReference type="SAM" id="Coils"/>
    </source>
</evidence>
<keyword evidence="6" id="KW-0808">Transferase</keyword>
<evidence type="ECO:0000256" key="5">
    <source>
        <dbReference type="ARBA" id="ARBA00022553"/>
    </source>
</evidence>
<evidence type="ECO:0000256" key="10">
    <source>
        <dbReference type="ARBA" id="ARBA00022840"/>
    </source>
</evidence>
<dbReference type="AlphaFoldDB" id="A0A267MBB7"/>
<dbReference type="InterPro" id="IPR036097">
    <property type="entry name" value="HisK_dim/P_sf"/>
</dbReference>
<dbReference type="PANTHER" id="PTHR45528:SF1">
    <property type="entry name" value="SENSOR HISTIDINE KINASE CPXA"/>
    <property type="match status" value="1"/>
</dbReference>
<dbReference type="Gene3D" id="6.10.340.10">
    <property type="match status" value="1"/>
</dbReference>
<keyword evidence="8" id="KW-0547">Nucleotide-binding</keyword>
<dbReference type="SUPFAM" id="SSF158472">
    <property type="entry name" value="HAMP domain-like"/>
    <property type="match status" value="1"/>
</dbReference>
<dbReference type="GO" id="GO:0005524">
    <property type="term" value="F:ATP binding"/>
    <property type="evidence" value="ECO:0007669"/>
    <property type="project" value="UniProtKB-KW"/>
</dbReference>
<dbReference type="Proteomes" id="UP000216024">
    <property type="component" value="Unassembled WGS sequence"/>
</dbReference>
<name>A0A267MBB7_9FIRM</name>
<evidence type="ECO:0000256" key="15">
    <source>
        <dbReference type="SAM" id="Phobius"/>
    </source>
</evidence>
<keyword evidence="14" id="KW-0175">Coiled coil</keyword>
<dbReference type="SMART" id="SM00304">
    <property type="entry name" value="HAMP"/>
    <property type="match status" value="1"/>
</dbReference>
<sequence>MIKSVRTKLFLIFTMFLILSISLSFFMNVKYLEKYYVYRNERIFFSTYEQISEAYLNEAETIEDIMYNIDRNENINSLILFEKSPVIKYSSSFRKREAIKNGVIRKDLADLIFTKMNDLNTDYIYEVIKLHTPDFREIVFIKELDTGEILILKKPLHVVSTSSKIANEFLLFTGVITIIFGSIFIFLFSKRITRPIIDLSHIAKSISNLDFSKKYKVKSKDEIGILGDSMNLICEELNKAIDDLIEANVKLKEDIERRKEIDEMRKKFISSISHELKSPIGITKGYAEGLKYHIANNEEKRNRYCDILIHEADKMDKMIKQLLNLSNLESEVFKLEKSIFN</sequence>
<evidence type="ECO:0000256" key="8">
    <source>
        <dbReference type="ARBA" id="ARBA00022741"/>
    </source>
</evidence>
<dbReference type="OrthoDB" id="9762826at2"/>
<evidence type="ECO:0000256" key="7">
    <source>
        <dbReference type="ARBA" id="ARBA00022692"/>
    </source>
</evidence>
<dbReference type="PROSITE" id="PS50885">
    <property type="entry name" value="HAMP"/>
    <property type="match status" value="1"/>
</dbReference>
<dbReference type="EC" id="2.7.13.3" evidence="3"/>